<dbReference type="GO" id="GO:0044208">
    <property type="term" value="P:'de novo' AMP biosynthetic process"/>
    <property type="evidence" value="ECO:0007669"/>
    <property type="project" value="UniProtKB-UniRule"/>
</dbReference>
<dbReference type="CDD" id="cd03108">
    <property type="entry name" value="AdSS"/>
    <property type="match status" value="1"/>
</dbReference>
<name>A0A0R1RS07_9LACO</name>
<feature type="binding site" description="in other chain" evidence="8">
    <location>
        <position position="223"/>
    </location>
    <ligand>
        <name>IMP</name>
        <dbReference type="ChEBI" id="CHEBI:58053"/>
        <note>ligand shared between dimeric partners</note>
    </ligand>
</feature>
<evidence type="ECO:0000256" key="3">
    <source>
        <dbReference type="ARBA" id="ARBA00022723"/>
    </source>
</evidence>
<keyword evidence="8" id="KW-0963">Cytoplasm</keyword>
<dbReference type="OrthoDB" id="9807553at2"/>
<dbReference type="InterPro" id="IPR001114">
    <property type="entry name" value="Adenylosuccinate_synthetase"/>
</dbReference>
<feature type="binding site" evidence="8">
    <location>
        <begin position="412"/>
        <end position="414"/>
    </location>
    <ligand>
        <name>GTP</name>
        <dbReference type="ChEBI" id="CHEBI:37565"/>
    </ligand>
</feature>
<dbReference type="eggNOG" id="COG0104">
    <property type="taxonomic scope" value="Bacteria"/>
</dbReference>
<dbReference type="FunFam" id="3.90.170.10:FF:000001">
    <property type="entry name" value="Adenylosuccinate synthetase"/>
    <property type="match status" value="1"/>
</dbReference>
<dbReference type="InterPro" id="IPR027417">
    <property type="entry name" value="P-loop_NTPase"/>
</dbReference>
<keyword evidence="3 8" id="KW-0479">Metal-binding</keyword>
<keyword evidence="5 8" id="KW-0658">Purine biosynthesis</keyword>
<dbReference type="InterPro" id="IPR042109">
    <property type="entry name" value="Adenylosuccinate_synth_dom1"/>
</dbReference>
<keyword evidence="12" id="KW-1185">Reference proteome</keyword>
<keyword evidence="2 8" id="KW-0436">Ligase</keyword>
<feature type="binding site" evidence="8">
    <location>
        <begin position="298"/>
        <end position="304"/>
    </location>
    <ligand>
        <name>substrate</name>
    </ligand>
</feature>
<feature type="binding site" evidence="8">
    <location>
        <begin position="40"/>
        <end position="42"/>
    </location>
    <ligand>
        <name>GTP</name>
        <dbReference type="ChEBI" id="CHEBI:37565"/>
    </ligand>
</feature>
<evidence type="ECO:0000256" key="6">
    <source>
        <dbReference type="ARBA" id="ARBA00022842"/>
    </source>
</evidence>
<dbReference type="GO" id="GO:0005737">
    <property type="term" value="C:cytoplasm"/>
    <property type="evidence" value="ECO:0007669"/>
    <property type="project" value="UniProtKB-SubCell"/>
</dbReference>
<dbReference type="NCBIfam" id="NF002223">
    <property type="entry name" value="PRK01117.1"/>
    <property type="match status" value="1"/>
</dbReference>
<feature type="binding site" evidence="8">
    <location>
        <begin position="12"/>
        <end position="18"/>
    </location>
    <ligand>
        <name>GTP</name>
        <dbReference type="ChEBI" id="CHEBI:37565"/>
    </ligand>
</feature>
<feature type="binding site" description="in other chain" evidence="8">
    <location>
        <position position="302"/>
    </location>
    <ligand>
        <name>IMP</name>
        <dbReference type="ChEBI" id="CHEBI:58053"/>
        <note>ligand shared between dimeric partners</note>
    </ligand>
</feature>
<feature type="active site" description="Proton acceptor" evidence="8">
    <location>
        <position position="13"/>
    </location>
</feature>
<dbReference type="InterPro" id="IPR018220">
    <property type="entry name" value="Adenylosuccin_syn_GTP-bd"/>
</dbReference>
<feature type="binding site" evidence="8">
    <location>
        <begin position="330"/>
        <end position="332"/>
    </location>
    <ligand>
        <name>GTP</name>
        <dbReference type="ChEBI" id="CHEBI:37565"/>
    </ligand>
</feature>
<evidence type="ECO:0000256" key="5">
    <source>
        <dbReference type="ARBA" id="ARBA00022755"/>
    </source>
</evidence>
<dbReference type="PATRIC" id="fig|1114972.6.peg.1284"/>
<evidence type="ECO:0000256" key="10">
    <source>
        <dbReference type="RuleBase" id="RU000520"/>
    </source>
</evidence>
<evidence type="ECO:0000256" key="9">
    <source>
        <dbReference type="PROSITE-ProRule" id="PRU10134"/>
    </source>
</evidence>
<feature type="active site" description="Proton donor" evidence="8">
    <location>
        <position position="41"/>
    </location>
</feature>
<comment type="pathway">
    <text evidence="8 10">Purine metabolism; AMP biosynthesis via de novo pathway; AMP from IMP: step 1/2.</text>
</comment>
<protein>
    <recommendedName>
        <fullName evidence="8 10">Adenylosuccinate synthetase</fullName>
        <shortName evidence="8">AMPSase</shortName>
        <shortName evidence="8">AdSS</shortName>
        <ecNumber evidence="8 10">6.3.4.4</ecNumber>
    </recommendedName>
    <alternativeName>
        <fullName evidence="8">IMP--aspartate ligase</fullName>
    </alternativeName>
</protein>
<comment type="cofactor">
    <cofactor evidence="8">
        <name>Mg(2+)</name>
        <dbReference type="ChEBI" id="CHEBI:18420"/>
    </cofactor>
    <text evidence="8">Binds 1 Mg(2+) ion per subunit.</text>
</comment>
<dbReference type="Pfam" id="PF00709">
    <property type="entry name" value="Adenylsucc_synt"/>
    <property type="match status" value="1"/>
</dbReference>
<dbReference type="STRING" id="1114972.FD35_GL001267"/>
<dbReference type="InterPro" id="IPR042111">
    <property type="entry name" value="Adenylosuccinate_synth_dom3"/>
</dbReference>
<evidence type="ECO:0000256" key="7">
    <source>
        <dbReference type="ARBA" id="ARBA00023134"/>
    </source>
</evidence>
<sequence length="437" mass="47848">MTAVVIVGSQWGDEGKGKITDFVSQQADVISRYQGGDNAGHTITFNGEKYQLQLLPSGIFESDKQCLIGNGVVLNPKTLLAEIDYLHERGISTDNLRISDRAHVIFPYHILQDQLEEASKKGSKIGTTNKGIGPAYMDKASRIGIRVADLLEPETFKTLLARNVVAKNELLAKLYGAEPIAFEPLLTAYQGYAERLAKYVTDTSKVLDDALANGQRLLFEGAQGVMLDIDHGTYPYVTSSNPVAGGVTIGGGIGPTRISAVIGAAKAYTSRVGDGPFPTELHDEKGDHIREVGHEYGTVTKRPRRIGWLDTVVLRHAKRVSGLNYLALNCLDVLTGLPELKICTAYELDGETIDRYPAGREALLRCKPVYETLPGWTEDITNCKTVDDLPKNARQYVERVMSLTGLPLATLSVGPDRKQTMVLKDVWQADMKVEEMA</sequence>
<dbReference type="AlphaFoldDB" id="A0A0R1RS07"/>
<dbReference type="SUPFAM" id="SSF52540">
    <property type="entry name" value="P-loop containing nucleoside triphosphate hydrolases"/>
    <property type="match status" value="1"/>
</dbReference>
<dbReference type="Gene3D" id="1.10.300.10">
    <property type="entry name" value="Adenylosuccinate Synthetase, subunit A, domain 2"/>
    <property type="match status" value="1"/>
</dbReference>
<evidence type="ECO:0000256" key="2">
    <source>
        <dbReference type="ARBA" id="ARBA00022598"/>
    </source>
</evidence>
<comment type="function">
    <text evidence="8">Plays an important role in the de novo pathway of purine nucleotide biosynthesis. Catalyzes the first committed step in the biosynthesis of AMP from IMP.</text>
</comment>
<comment type="catalytic activity">
    <reaction evidence="8 10">
        <text>IMP + L-aspartate + GTP = N(6)-(1,2-dicarboxyethyl)-AMP + GDP + phosphate + 2 H(+)</text>
        <dbReference type="Rhea" id="RHEA:15753"/>
        <dbReference type="ChEBI" id="CHEBI:15378"/>
        <dbReference type="ChEBI" id="CHEBI:29991"/>
        <dbReference type="ChEBI" id="CHEBI:37565"/>
        <dbReference type="ChEBI" id="CHEBI:43474"/>
        <dbReference type="ChEBI" id="CHEBI:57567"/>
        <dbReference type="ChEBI" id="CHEBI:58053"/>
        <dbReference type="ChEBI" id="CHEBI:58189"/>
        <dbReference type="EC" id="6.3.4.4"/>
    </reaction>
</comment>
<comment type="subunit">
    <text evidence="1 8">Homodimer.</text>
</comment>
<dbReference type="GO" id="GO:0046040">
    <property type="term" value="P:IMP metabolic process"/>
    <property type="evidence" value="ECO:0007669"/>
    <property type="project" value="TreeGrafter"/>
</dbReference>
<dbReference type="SMART" id="SM00788">
    <property type="entry name" value="Adenylsucc_synt"/>
    <property type="match status" value="1"/>
</dbReference>
<dbReference type="PROSITE" id="PS01266">
    <property type="entry name" value="ADENYLOSUCCIN_SYN_1"/>
    <property type="match status" value="1"/>
</dbReference>
<feature type="binding site" evidence="8">
    <location>
        <position position="13"/>
    </location>
    <ligand>
        <name>Mg(2+)</name>
        <dbReference type="ChEBI" id="CHEBI:18420"/>
    </ligand>
</feature>
<dbReference type="EMBL" id="AZFF01000002">
    <property type="protein sequence ID" value="KRL56970.1"/>
    <property type="molecule type" value="Genomic_DNA"/>
</dbReference>
<dbReference type="PANTHER" id="PTHR11846:SF0">
    <property type="entry name" value="ADENYLOSUCCINATE SYNTHETASE"/>
    <property type="match status" value="1"/>
</dbReference>
<dbReference type="PROSITE" id="PS00513">
    <property type="entry name" value="ADENYLOSUCCIN_SYN_2"/>
    <property type="match status" value="1"/>
</dbReference>
<dbReference type="GO" id="GO:0000287">
    <property type="term" value="F:magnesium ion binding"/>
    <property type="evidence" value="ECO:0007669"/>
    <property type="project" value="UniProtKB-UniRule"/>
</dbReference>
<keyword evidence="7 8" id="KW-0342">GTP-binding</keyword>
<feature type="binding site" description="in other chain" evidence="8">
    <location>
        <position position="238"/>
    </location>
    <ligand>
        <name>IMP</name>
        <dbReference type="ChEBI" id="CHEBI:58053"/>
        <note>ligand shared between dimeric partners</note>
    </ligand>
</feature>
<dbReference type="UniPathway" id="UPA00075">
    <property type="reaction ID" value="UER00335"/>
</dbReference>
<accession>A0A0R1RS07</accession>
<dbReference type="HAMAP" id="MF_00011">
    <property type="entry name" value="Adenylosucc_synth"/>
    <property type="match status" value="1"/>
</dbReference>
<feature type="binding site" evidence="8">
    <location>
        <position position="40"/>
    </location>
    <ligand>
        <name>Mg(2+)</name>
        <dbReference type="ChEBI" id="CHEBI:18420"/>
    </ligand>
</feature>
<evidence type="ECO:0000313" key="12">
    <source>
        <dbReference type="Proteomes" id="UP000051999"/>
    </source>
</evidence>
<reference evidence="11 12" key="1">
    <citation type="journal article" date="2015" name="Genome Announc.">
        <title>Expanding the biotechnology potential of lactobacilli through comparative genomics of 213 strains and associated genera.</title>
        <authorList>
            <person name="Sun Z."/>
            <person name="Harris H.M."/>
            <person name="McCann A."/>
            <person name="Guo C."/>
            <person name="Argimon S."/>
            <person name="Zhang W."/>
            <person name="Yang X."/>
            <person name="Jeffery I.B."/>
            <person name="Cooney J.C."/>
            <person name="Kagawa T.F."/>
            <person name="Liu W."/>
            <person name="Song Y."/>
            <person name="Salvetti E."/>
            <person name="Wrobel A."/>
            <person name="Rasinkangas P."/>
            <person name="Parkhill J."/>
            <person name="Rea M.C."/>
            <person name="O'Sullivan O."/>
            <person name="Ritari J."/>
            <person name="Douillard F.P."/>
            <person name="Paul Ross R."/>
            <person name="Yang R."/>
            <person name="Briner A.E."/>
            <person name="Felis G.E."/>
            <person name="de Vos W.M."/>
            <person name="Barrangou R."/>
            <person name="Klaenhammer T.R."/>
            <person name="Caufield P.W."/>
            <person name="Cui Y."/>
            <person name="Zhang H."/>
            <person name="O'Toole P.W."/>
        </authorList>
    </citation>
    <scope>NUCLEOTIDE SEQUENCE [LARGE SCALE GENOMIC DNA]</scope>
    <source>
        <strain evidence="11 12">DSM 15814</strain>
    </source>
</reference>
<dbReference type="FunFam" id="1.10.300.10:FF:000001">
    <property type="entry name" value="Adenylosuccinate synthetase"/>
    <property type="match status" value="1"/>
</dbReference>
<dbReference type="Gene3D" id="3.90.170.10">
    <property type="entry name" value="Adenylosuccinate Synthetase, subunit A, domain 3"/>
    <property type="match status" value="1"/>
</dbReference>
<dbReference type="GO" id="GO:0005525">
    <property type="term" value="F:GTP binding"/>
    <property type="evidence" value="ECO:0007669"/>
    <property type="project" value="UniProtKB-UniRule"/>
</dbReference>
<dbReference type="Proteomes" id="UP000051999">
    <property type="component" value="Unassembled WGS sequence"/>
</dbReference>
<evidence type="ECO:0000256" key="4">
    <source>
        <dbReference type="ARBA" id="ARBA00022741"/>
    </source>
</evidence>
<dbReference type="InterPro" id="IPR042110">
    <property type="entry name" value="Adenylosuccinate_synth_dom2"/>
</dbReference>
<dbReference type="InterPro" id="IPR033128">
    <property type="entry name" value="Adenylosuccin_syn_Lys_AS"/>
</dbReference>
<dbReference type="Gene3D" id="3.40.440.10">
    <property type="entry name" value="Adenylosuccinate Synthetase, subunit A, domain 1"/>
    <property type="match status" value="1"/>
</dbReference>
<feature type="binding site" evidence="8">
    <location>
        <position position="304"/>
    </location>
    <ligand>
        <name>GTP</name>
        <dbReference type="ChEBI" id="CHEBI:37565"/>
    </ligand>
</feature>
<evidence type="ECO:0000256" key="8">
    <source>
        <dbReference type="HAMAP-Rule" id="MF_00011"/>
    </source>
</evidence>
<comment type="caution">
    <text evidence="11">The sequence shown here is derived from an EMBL/GenBank/DDBJ whole genome shotgun (WGS) entry which is preliminary data.</text>
</comment>
<gene>
    <name evidence="8" type="primary">purA</name>
    <name evidence="11" type="ORF">FD35_GL001267</name>
</gene>
<feature type="binding site" description="in other chain" evidence="8">
    <location>
        <begin position="13"/>
        <end position="16"/>
    </location>
    <ligand>
        <name>IMP</name>
        <dbReference type="ChEBI" id="CHEBI:58053"/>
        <note>ligand shared between dimeric partners</note>
    </ligand>
</feature>
<evidence type="ECO:0000313" key="11">
    <source>
        <dbReference type="EMBL" id="KRL56970.1"/>
    </source>
</evidence>
<feature type="binding site" evidence="8">
    <location>
        <position position="142"/>
    </location>
    <ligand>
        <name>IMP</name>
        <dbReference type="ChEBI" id="CHEBI:58053"/>
        <note>ligand shared between dimeric partners</note>
    </ligand>
</feature>
<proteinExistence type="inferred from homology"/>
<comment type="similarity">
    <text evidence="8 10">Belongs to the adenylosuccinate synthetase family.</text>
</comment>
<evidence type="ECO:0000256" key="1">
    <source>
        <dbReference type="ARBA" id="ARBA00011738"/>
    </source>
</evidence>
<organism evidence="11 12">
    <name type="scientific">Furfurilactobacillus rossiae DSM 15814</name>
    <dbReference type="NCBI Taxonomy" id="1114972"/>
    <lineage>
        <taxon>Bacteria</taxon>
        <taxon>Bacillati</taxon>
        <taxon>Bacillota</taxon>
        <taxon>Bacilli</taxon>
        <taxon>Lactobacillales</taxon>
        <taxon>Lactobacillaceae</taxon>
        <taxon>Furfurilactobacillus</taxon>
    </lineage>
</organism>
<keyword evidence="6 8" id="KW-0460">Magnesium</keyword>
<dbReference type="GO" id="GO:0004019">
    <property type="term" value="F:adenylosuccinate synthase activity"/>
    <property type="evidence" value="ECO:0007669"/>
    <property type="project" value="UniProtKB-UniRule"/>
</dbReference>
<feature type="binding site" description="in other chain" evidence="8">
    <location>
        <position position="128"/>
    </location>
    <ligand>
        <name>IMP</name>
        <dbReference type="ChEBI" id="CHEBI:58053"/>
        <note>ligand shared between dimeric partners</note>
    </ligand>
</feature>
<dbReference type="EC" id="6.3.4.4" evidence="8 10"/>
<feature type="binding site" description="in other chain" evidence="8">
    <location>
        <begin position="38"/>
        <end position="41"/>
    </location>
    <ligand>
        <name>IMP</name>
        <dbReference type="ChEBI" id="CHEBI:58053"/>
        <note>ligand shared between dimeric partners</note>
    </ligand>
</feature>
<comment type="subcellular location">
    <subcellularLocation>
        <location evidence="8">Cytoplasm</location>
    </subcellularLocation>
</comment>
<feature type="active site" evidence="9">
    <location>
        <position position="139"/>
    </location>
</feature>
<keyword evidence="4 8" id="KW-0547">Nucleotide-binding</keyword>
<dbReference type="RefSeq" id="WP_017262561.1">
    <property type="nucleotide sequence ID" value="NZ_AUAW01000004.1"/>
</dbReference>
<dbReference type="PANTHER" id="PTHR11846">
    <property type="entry name" value="ADENYLOSUCCINATE SYNTHETASE"/>
    <property type="match status" value="1"/>
</dbReference>
<dbReference type="NCBIfam" id="TIGR00184">
    <property type="entry name" value="purA"/>
    <property type="match status" value="1"/>
</dbReference>